<evidence type="ECO:0000256" key="2">
    <source>
        <dbReference type="ARBA" id="ARBA00010190"/>
    </source>
</evidence>
<reference evidence="13 14" key="1">
    <citation type="submission" date="2019-01" db="EMBL/GenBank/DDBJ databases">
        <title>Sequencing of cultivated peanut Arachis hypogaea provides insights into genome evolution and oil improvement.</title>
        <authorList>
            <person name="Chen X."/>
        </authorList>
    </citation>
    <scope>NUCLEOTIDE SEQUENCE [LARGE SCALE GENOMIC DNA]</scope>
    <source>
        <strain evidence="14">cv. Fuhuasheng</strain>
        <tissue evidence="13">Leaves</tissue>
    </source>
</reference>
<feature type="domain" description="SAICAR synthetase/ADE2 N-terminal" evidence="12">
    <location>
        <begin position="511"/>
        <end position="719"/>
    </location>
</feature>
<dbReference type="PROSITE" id="PS01057">
    <property type="entry name" value="SAICAR_SYNTHETASE_1"/>
    <property type="match status" value="1"/>
</dbReference>
<keyword evidence="4" id="KW-0436">Ligase</keyword>
<feature type="region of interest" description="Disordered" evidence="11">
    <location>
        <begin position="119"/>
        <end position="144"/>
    </location>
</feature>
<evidence type="ECO:0000256" key="3">
    <source>
        <dbReference type="ARBA" id="ARBA00012217"/>
    </source>
</evidence>
<dbReference type="GO" id="GO:0006189">
    <property type="term" value="P:'de novo' IMP biosynthetic process"/>
    <property type="evidence" value="ECO:0007669"/>
    <property type="project" value="UniProtKB-UniPathway"/>
</dbReference>
<sequence length="928" mass="103490">MSSDSARGLPWCTRTVTMCAKDIGLVDNAAHTPSLVPPIILELAVPLNTGELNPSLSFSRRTAPDAVAGWSFEAQSVPHSANISDSQQWKHSCRARLLPPSRSFVPPSQALLHRRHQLCSSSTPPLTPGPGGWSSGSLSSSPHHTNNLESQLLESLPPLITPTLSSSQSLSVSKVLFLCFVSPASQCVRVRRVRGSASLVIVVASPASLLRCYLSVASPPSLLLCCLSVAGICLIQVRDIYDSGEYLVLVTTDRQSAFDRILASIPFKGQVLNQTSLWWFERTQHITANAVVSTPDPNVTIAKKCSVFPVEFVEAVTGSTDTSLWTVYNKGIRNYCGNALPDGLVKNQKMAANILTPTTKAADHDVPVTLDEIIERGLMTRADYEEVSRKALSLFEYGQCVALEHGLILVDTKYEFGKAEDGSIMLIDEVHTPDSSRYWIANSYLERFQNGLEPENVDKEFLRLWFKNHCNPYEDEVLPEAPEDLICELSWRYIFLYETITKSKFEVLSSEVLNQTSLWWFERTQHITANAVVSTPDPNVTIAKKYSVFPVEFVARGFVIGSTDTSLWTVYNKGIRNYCGNALPDGLVKNQKLAENILTPTTKAADHDVPVTPDEIIERGLMTRADYEEVSKKALSLFEYGQCVASEHGLILVDTKYEFGKAEDGSIMLTDEVHTPDPSRYWIANSYLERFQNGLEPENVDKEFLRLWFKNHCNPYEDESAFDRVLASIPFKGQRVYDRKYYTSLWTVYNKGIWNYCGNVLPDDSEIKIALSPSEYLERNIELKNPTLNLLRYPATIPLQSSNLSPNSSLRVEGAVAAGRNRLWCRRRLWNCPLLVVSLLSPSHEGLQLCVALVVVRSHCALSFSALRSHRFSLSVRAQRPSSSSLWLSLSELKSVAVTSYSSIAATFLPPKPPFSLDSEVRTMLLRK</sequence>
<evidence type="ECO:0000256" key="5">
    <source>
        <dbReference type="ARBA" id="ARBA00022741"/>
    </source>
</evidence>
<dbReference type="GO" id="GO:0004639">
    <property type="term" value="F:phosphoribosylaminoimidazolesuccinocarboxamide synthase activity"/>
    <property type="evidence" value="ECO:0007669"/>
    <property type="project" value="UniProtKB-EC"/>
</dbReference>
<dbReference type="Proteomes" id="UP000289738">
    <property type="component" value="Chromosome B01"/>
</dbReference>
<accession>A0A445AXP3</accession>
<dbReference type="InterPro" id="IPR028923">
    <property type="entry name" value="SAICAR_synt/ADE2_N"/>
</dbReference>
<dbReference type="Gene3D" id="3.30.470.20">
    <property type="entry name" value="ATP-grasp fold, B domain"/>
    <property type="match status" value="2"/>
</dbReference>
<dbReference type="FunFam" id="3.30.470.20:FF:000015">
    <property type="entry name" value="Phosphoribosylaminoimidazole-succinocarboxamide synthase"/>
    <property type="match status" value="1"/>
</dbReference>
<dbReference type="InterPro" id="IPR018236">
    <property type="entry name" value="SAICAR_synthetase_CS"/>
</dbReference>
<dbReference type="PANTHER" id="PTHR43700">
    <property type="entry name" value="PHOSPHORIBOSYLAMINOIMIDAZOLE-SUCCINOCARBOXAMIDE SYNTHASE"/>
    <property type="match status" value="1"/>
</dbReference>
<dbReference type="FunFam" id="3.30.200.20:FF:000199">
    <property type="entry name" value="Phosphoribosylaminoimidazole-succinocarboxamide synthase"/>
    <property type="match status" value="1"/>
</dbReference>
<keyword evidence="5" id="KW-0547">Nucleotide-binding</keyword>
<organism evidence="13 14">
    <name type="scientific">Arachis hypogaea</name>
    <name type="common">Peanut</name>
    <dbReference type="NCBI Taxonomy" id="3818"/>
    <lineage>
        <taxon>Eukaryota</taxon>
        <taxon>Viridiplantae</taxon>
        <taxon>Streptophyta</taxon>
        <taxon>Embryophyta</taxon>
        <taxon>Tracheophyta</taxon>
        <taxon>Spermatophyta</taxon>
        <taxon>Magnoliopsida</taxon>
        <taxon>eudicotyledons</taxon>
        <taxon>Gunneridae</taxon>
        <taxon>Pentapetalae</taxon>
        <taxon>rosids</taxon>
        <taxon>fabids</taxon>
        <taxon>Fabales</taxon>
        <taxon>Fabaceae</taxon>
        <taxon>Papilionoideae</taxon>
        <taxon>50 kb inversion clade</taxon>
        <taxon>dalbergioids sensu lato</taxon>
        <taxon>Dalbergieae</taxon>
        <taxon>Pterocarpus clade</taxon>
        <taxon>Arachis</taxon>
    </lineage>
</organism>
<dbReference type="Pfam" id="PF01259">
    <property type="entry name" value="SAICAR_synt"/>
    <property type="match status" value="2"/>
</dbReference>
<comment type="caution">
    <text evidence="13">The sequence shown here is derived from an EMBL/GenBank/DDBJ whole genome shotgun (WGS) entry which is preliminary data.</text>
</comment>
<dbReference type="EC" id="6.3.2.6" evidence="3"/>
<protein>
    <recommendedName>
        <fullName evidence="10">Phosphoribosylaminoimidazole-succinocarboxamide synthase, chloroplastic</fullName>
        <ecNumber evidence="3">6.3.2.6</ecNumber>
    </recommendedName>
    <alternativeName>
        <fullName evidence="8">SAICAR synthetase</fullName>
    </alternativeName>
</protein>
<dbReference type="Gene3D" id="3.30.200.20">
    <property type="entry name" value="Phosphorylase Kinase, domain 1"/>
    <property type="match status" value="1"/>
</dbReference>
<dbReference type="AlphaFoldDB" id="A0A445AXP3"/>
<name>A0A445AXP3_ARAHY</name>
<keyword evidence="6" id="KW-0658">Purine biosynthesis</keyword>
<evidence type="ECO:0000259" key="12">
    <source>
        <dbReference type="Pfam" id="PF01259"/>
    </source>
</evidence>
<evidence type="ECO:0000256" key="7">
    <source>
        <dbReference type="ARBA" id="ARBA00022840"/>
    </source>
</evidence>
<evidence type="ECO:0000256" key="8">
    <source>
        <dbReference type="ARBA" id="ARBA00030409"/>
    </source>
</evidence>
<dbReference type="PANTHER" id="PTHR43700:SF1">
    <property type="entry name" value="PHOSPHORIBOSYLAMINOIMIDAZOLE-SUCCINOCARBOXAMIDE SYNTHASE"/>
    <property type="match status" value="1"/>
</dbReference>
<proteinExistence type="inferred from homology"/>
<evidence type="ECO:0000313" key="13">
    <source>
        <dbReference type="EMBL" id="RYR31146.1"/>
    </source>
</evidence>
<comment type="similarity">
    <text evidence="2">Belongs to the SAICAR synthetase family.</text>
</comment>
<keyword evidence="14" id="KW-1185">Reference proteome</keyword>
<dbReference type="SUPFAM" id="SSF56104">
    <property type="entry name" value="SAICAR synthase-like"/>
    <property type="match status" value="2"/>
</dbReference>
<evidence type="ECO:0000256" key="11">
    <source>
        <dbReference type="SAM" id="MobiDB-lite"/>
    </source>
</evidence>
<comment type="catalytic activity">
    <reaction evidence="9">
        <text>5-amino-1-(5-phospho-D-ribosyl)imidazole-4-carboxylate + L-aspartate + ATP = (2S)-2-[5-amino-1-(5-phospho-beta-D-ribosyl)imidazole-4-carboxamido]succinate + ADP + phosphate + 2 H(+)</text>
        <dbReference type="Rhea" id="RHEA:22628"/>
        <dbReference type="ChEBI" id="CHEBI:15378"/>
        <dbReference type="ChEBI" id="CHEBI:29991"/>
        <dbReference type="ChEBI" id="CHEBI:30616"/>
        <dbReference type="ChEBI" id="CHEBI:43474"/>
        <dbReference type="ChEBI" id="CHEBI:58443"/>
        <dbReference type="ChEBI" id="CHEBI:77657"/>
        <dbReference type="ChEBI" id="CHEBI:456216"/>
        <dbReference type="EC" id="6.3.2.6"/>
    </reaction>
</comment>
<feature type="domain" description="SAICAR synthetase/ADE2 N-terminal" evidence="12">
    <location>
        <begin position="237"/>
        <end position="477"/>
    </location>
</feature>
<evidence type="ECO:0000256" key="10">
    <source>
        <dbReference type="ARBA" id="ARBA00073447"/>
    </source>
</evidence>
<dbReference type="CDD" id="cd01414">
    <property type="entry name" value="SAICAR_synt_Sc"/>
    <property type="match status" value="2"/>
</dbReference>
<gene>
    <name evidence="13" type="ORF">Ahy_B01g055939</name>
</gene>
<evidence type="ECO:0000256" key="1">
    <source>
        <dbReference type="ARBA" id="ARBA00004672"/>
    </source>
</evidence>
<feature type="compositionally biased region" description="Low complexity" evidence="11">
    <location>
        <begin position="135"/>
        <end position="144"/>
    </location>
</feature>
<dbReference type="UniPathway" id="UPA00074">
    <property type="reaction ID" value="UER00131"/>
</dbReference>
<dbReference type="EMBL" id="SDMP01000011">
    <property type="protein sequence ID" value="RYR31146.1"/>
    <property type="molecule type" value="Genomic_DNA"/>
</dbReference>
<dbReference type="GO" id="GO:0005524">
    <property type="term" value="F:ATP binding"/>
    <property type="evidence" value="ECO:0007669"/>
    <property type="project" value="UniProtKB-KW"/>
</dbReference>
<keyword evidence="7" id="KW-0067">ATP-binding</keyword>
<evidence type="ECO:0000256" key="9">
    <source>
        <dbReference type="ARBA" id="ARBA00048475"/>
    </source>
</evidence>
<evidence type="ECO:0000256" key="6">
    <source>
        <dbReference type="ARBA" id="ARBA00022755"/>
    </source>
</evidence>
<comment type="pathway">
    <text evidence="1">Purine metabolism; IMP biosynthesis via de novo pathway; 5-amino-1-(5-phospho-D-ribosyl)imidazole-4-carboxamide from 5-amino-1-(5-phospho-D-ribosyl)imidazole-4-carboxylate: step 1/2.</text>
</comment>
<dbReference type="PROSITE" id="PS01058">
    <property type="entry name" value="SAICAR_SYNTHETASE_2"/>
    <property type="match status" value="2"/>
</dbReference>
<evidence type="ECO:0000313" key="14">
    <source>
        <dbReference type="Proteomes" id="UP000289738"/>
    </source>
</evidence>
<evidence type="ECO:0000256" key="4">
    <source>
        <dbReference type="ARBA" id="ARBA00022598"/>
    </source>
</evidence>
<dbReference type="GO" id="GO:0009570">
    <property type="term" value="C:chloroplast stroma"/>
    <property type="evidence" value="ECO:0007669"/>
    <property type="project" value="TreeGrafter"/>
</dbReference>